<accession>A0A6J4U551</accession>
<feature type="domain" description="VTT" evidence="9">
    <location>
        <begin position="98"/>
        <end position="222"/>
    </location>
</feature>
<feature type="non-terminal residue" evidence="10">
    <location>
        <position position="1"/>
    </location>
</feature>
<feature type="compositionally biased region" description="Basic residues" evidence="8">
    <location>
        <begin position="262"/>
        <end position="271"/>
    </location>
</feature>
<dbReference type="PANTHER" id="PTHR30353:SF15">
    <property type="entry name" value="INNER MEMBRANE PROTEIN YABI"/>
    <property type="match status" value="1"/>
</dbReference>
<dbReference type="InterPro" id="IPR032818">
    <property type="entry name" value="DedA-like"/>
</dbReference>
<evidence type="ECO:0000313" key="10">
    <source>
        <dbReference type="EMBL" id="CAA9538890.1"/>
    </source>
</evidence>
<evidence type="ECO:0000256" key="5">
    <source>
        <dbReference type="ARBA" id="ARBA00022989"/>
    </source>
</evidence>
<evidence type="ECO:0000256" key="4">
    <source>
        <dbReference type="ARBA" id="ARBA00022692"/>
    </source>
</evidence>
<keyword evidence="5 7" id="KW-1133">Transmembrane helix</keyword>
<comment type="caution">
    <text evidence="7">Lacks conserved residue(s) required for the propagation of feature annotation.</text>
</comment>
<feature type="transmembrane region" description="Helical" evidence="7">
    <location>
        <begin position="238"/>
        <end position="256"/>
    </location>
</feature>
<dbReference type="AlphaFoldDB" id="A0A6J4U551"/>
<dbReference type="InterPro" id="IPR032816">
    <property type="entry name" value="VTT_dom"/>
</dbReference>
<keyword evidence="3 7" id="KW-1003">Cell membrane</keyword>
<feature type="transmembrane region" description="Helical" evidence="7">
    <location>
        <begin position="203"/>
        <end position="226"/>
    </location>
</feature>
<reference evidence="10" key="1">
    <citation type="submission" date="2020-02" db="EMBL/GenBank/DDBJ databases">
        <authorList>
            <person name="Meier V. D."/>
        </authorList>
    </citation>
    <scope>NUCLEOTIDE SEQUENCE</scope>
    <source>
        <strain evidence="10">AVDCRST_MAG79</strain>
    </source>
</reference>
<evidence type="ECO:0000259" key="9">
    <source>
        <dbReference type="Pfam" id="PF09335"/>
    </source>
</evidence>
<evidence type="ECO:0000256" key="3">
    <source>
        <dbReference type="ARBA" id="ARBA00022475"/>
    </source>
</evidence>
<evidence type="ECO:0000256" key="7">
    <source>
        <dbReference type="RuleBase" id="RU367016"/>
    </source>
</evidence>
<evidence type="ECO:0000256" key="2">
    <source>
        <dbReference type="ARBA" id="ARBA00010792"/>
    </source>
</evidence>
<sequence>GRTRDVPAAMTAVQVVAAVLASLFGGYALAHRDVRRRALLAGVAALVATVYAVVPADVWPAPGAVVEDLIGSLGPWTYVLVGLLAFLETAALVGLVMPGELTVVVAGTVAAHGEIGLLPLIAVAWIAATLGDSAGFWLGLRLGPAALHRHAPRLGLSPAVIASVEGYFRRRGGQAVLIGRWIGVVRSVAPFLAGASGLPYRRFLPWSVAGAGAWSAVFATLGFVFWESFDVVLDRAGQVTAAVGVLAAIVLARRWLRLHRRRPTRPPTRPRRPVDPLVAAGGRAIA</sequence>
<feature type="transmembrane region" description="Helical" evidence="7">
    <location>
        <begin position="6"/>
        <end position="30"/>
    </location>
</feature>
<dbReference type="Pfam" id="PF09335">
    <property type="entry name" value="VTT_dom"/>
    <property type="match status" value="1"/>
</dbReference>
<feature type="transmembrane region" description="Helical" evidence="7">
    <location>
        <begin position="103"/>
        <end position="128"/>
    </location>
</feature>
<dbReference type="GO" id="GO:0005886">
    <property type="term" value="C:plasma membrane"/>
    <property type="evidence" value="ECO:0007669"/>
    <property type="project" value="UniProtKB-SubCell"/>
</dbReference>
<gene>
    <name evidence="10" type="ORF">AVDCRST_MAG79-1660</name>
</gene>
<feature type="transmembrane region" description="Helical" evidence="7">
    <location>
        <begin position="178"/>
        <end position="196"/>
    </location>
</feature>
<feature type="transmembrane region" description="Helical" evidence="7">
    <location>
        <begin position="37"/>
        <end position="56"/>
    </location>
</feature>
<proteinExistence type="inferred from homology"/>
<evidence type="ECO:0000256" key="1">
    <source>
        <dbReference type="ARBA" id="ARBA00004651"/>
    </source>
</evidence>
<feature type="transmembrane region" description="Helical" evidence="7">
    <location>
        <begin position="76"/>
        <end position="96"/>
    </location>
</feature>
<organism evidence="10">
    <name type="scientific">uncultured Thermoleophilia bacterium</name>
    <dbReference type="NCBI Taxonomy" id="1497501"/>
    <lineage>
        <taxon>Bacteria</taxon>
        <taxon>Bacillati</taxon>
        <taxon>Actinomycetota</taxon>
        <taxon>Thermoleophilia</taxon>
        <taxon>environmental samples</taxon>
    </lineage>
</organism>
<protein>
    <recommendedName>
        <fullName evidence="9">VTT domain-containing protein</fullName>
    </recommendedName>
</protein>
<dbReference type="EMBL" id="CADCWC010000249">
    <property type="protein sequence ID" value="CAA9538890.1"/>
    <property type="molecule type" value="Genomic_DNA"/>
</dbReference>
<evidence type="ECO:0000256" key="8">
    <source>
        <dbReference type="SAM" id="MobiDB-lite"/>
    </source>
</evidence>
<keyword evidence="4 7" id="KW-0812">Transmembrane</keyword>
<dbReference type="PANTHER" id="PTHR30353">
    <property type="entry name" value="INNER MEMBRANE PROTEIN DEDA-RELATED"/>
    <property type="match status" value="1"/>
</dbReference>
<feature type="region of interest" description="Disordered" evidence="8">
    <location>
        <begin position="262"/>
        <end position="286"/>
    </location>
</feature>
<keyword evidence="6 7" id="KW-0472">Membrane</keyword>
<comment type="subcellular location">
    <subcellularLocation>
        <location evidence="1 7">Cell membrane</location>
        <topology evidence="1 7">Multi-pass membrane protein</topology>
    </subcellularLocation>
</comment>
<comment type="similarity">
    <text evidence="2 7">Belongs to the DedA family.</text>
</comment>
<evidence type="ECO:0000256" key="6">
    <source>
        <dbReference type="ARBA" id="ARBA00023136"/>
    </source>
</evidence>
<name>A0A6J4U551_9ACTN</name>